<sequence>MQAPKVFWWSLRTGDSVARHVTAEDTRQGFEFDMEEAVRVYLDRLQWMHAPKVSWWSLRSGDSDAGQVTTEETHHGLEFDMEEAVKVYLRRASQVEAEVSMVIIKCMVMTEVIRLHGFEDMVVIGRASGLRFQGKAAKESSGCIEWMKPDELYSEYVRLKRSDLRRLQEMQKITLINHQGGDCYVGDEESVILEA</sequence>
<reference evidence="1" key="1">
    <citation type="submission" date="2019-12" db="EMBL/GenBank/DDBJ databases">
        <title>Genome sequencing and annotation of Brassica cretica.</title>
        <authorList>
            <person name="Studholme D.J."/>
            <person name="Sarris P.F."/>
        </authorList>
    </citation>
    <scope>NUCLEOTIDE SEQUENCE</scope>
    <source>
        <strain evidence="1">PFS-102/07</strain>
        <tissue evidence="1">Leaf</tissue>
    </source>
</reference>
<evidence type="ECO:0000313" key="1">
    <source>
        <dbReference type="EMBL" id="KAF2546712.1"/>
    </source>
</evidence>
<organism evidence="1">
    <name type="scientific">Brassica cretica</name>
    <name type="common">Mustard</name>
    <dbReference type="NCBI Taxonomy" id="69181"/>
    <lineage>
        <taxon>Eukaryota</taxon>
        <taxon>Viridiplantae</taxon>
        <taxon>Streptophyta</taxon>
        <taxon>Embryophyta</taxon>
        <taxon>Tracheophyta</taxon>
        <taxon>Spermatophyta</taxon>
        <taxon>Magnoliopsida</taxon>
        <taxon>eudicotyledons</taxon>
        <taxon>Gunneridae</taxon>
        <taxon>Pentapetalae</taxon>
        <taxon>rosids</taxon>
        <taxon>malvids</taxon>
        <taxon>Brassicales</taxon>
        <taxon>Brassicaceae</taxon>
        <taxon>Brassiceae</taxon>
        <taxon>Brassica</taxon>
    </lineage>
</organism>
<comment type="caution">
    <text evidence="1">The sequence shown here is derived from an EMBL/GenBank/DDBJ whole genome shotgun (WGS) entry which is preliminary data.</text>
</comment>
<proteinExistence type="predicted"/>
<reference evidence="2 3" key="3">
    <citation type="journal article" date="2020" name="BMC Genomics">
        <title>Intraspecific diversification of the crop wild relative Brassica cretica Lam. using demographic model selection.</title>
        <authorList>
            <person name="Kioukis A."/>
            <person name="Michalopoulou V.A."/>
            <person name="Briers L."/>
            <person name="Pirintsos S."/>
            <person name="Studholme D.J."/>
            <person name="Pavlidis P."/>
            <person name="Sarris P.F."/>
        </authorList>
    </citation>
    <scope>NUCLEOTIDE SEQUENCE [LARGE SCALE GENOMIC DNA]</scope>
    <source>
        <strain evidence="3">cv. PFS-1207/04</strain>
        <strain evidence="2">PFS-1207/04</strain>
    </source>
</reference>
<accession>A0A8S9GS97</accession>
<dbReference type="Proteomes" id="UP000266723">
    <property type="component" value="Unassembled WGS sequence"/>
</dbReference>
<evidence type="ECO:0000313" key="2">
    <source>
        <dbReference type="EMBL" id="KAF3609947.1"/>
    </source>
</evidence>
<dbReference type="EMBL" id="QGKY02001925">
    <property type="protein sequence ID" value="KAF2546712.1"/>
    <property type="molecule type" value="Genomic_DNA"/>
</dbReference>
<gene>
    <name evidence="2" type="ORF">DY000_02045052</name>
    <name evidence="1" type="ORF">F2Q70_00019775</name>
</gene>
<name>A0A8S9GS97_BRACR</name>
<evidence type="ECO:0000313" key="3">
    <source>
        <dbReference type="Proteomes" id="UP000266723"/>
    </source>
</evidence>
<protein>
    <submittedName>
        <fullName evidence="1">Uncharacterized protein</fullName>
    </submittedName>
</protein>
<dbReference type="AlphaFoldDB" id="A0A8S9GS97"/>
<keyword evidence="3" id="KW-1185">Reference proteome</keyword>
<reference evidence="2" key="2">
    <citation type="submission" date="2019-12" db="EMBL/GenBank/DDBJ databases">
        <authorList>
            <person name="Studholme D.J."/>
            <person name="Sarris P."/>
        </authorList>
    </citation>
    <scope>NUCLEOTIDE SEQUENCE</scope>
    <source>
        <strain evidence="2">PFS-1207/04</strain>
        <tissue evidence="2">Leaf</tissue>
    </source>
</reference>
<dbReference type="EMBL" id="QGKV02000297">
    <property type="protein sequence ID" value="KAF3609947.1"/>
    <property type="molecule type" value="Genomic_DNA"/>
</dbReference>